<sequence length="121" mass="13085">MKCFIFPILFGASVFHSVHVVVAAPVTNVADLVISSTDSSQAADATTINRADIFAFTSWEPKDASSPDSEPSKRDVEPIFAKDTWESEKRNDQIFAVIAWEPEESESSASSATAMPTATDD</sequence>
<dbReference type="AlphaFoldDB" id="A0A8H5H1T5"/>
<gene>
    <name evidence="3" type="ORF">D9758_000044</name>
</gene>
<accession>A0A8H5H1T5</accession>
<evidence type="ECO:0000313" key="4">
    <source>
        <dbReference type="Proteomes" id="UP000559256"/>
    </source>
</evidence>
<reference evidence="3 4" key="1">
    <citation type="journal article" date="2020" name="ISME J.">
        <title>Uncovering the hidden diversity of litter-decomposition mechanisms in mushroom-forming fungi.</title>
        <authorList>
            <person name="Floudas D."/>
            <person name="Bentzer J."/>
            <person name="Ahren D."/>
            <person name="Johansson T."/>
            <person name="Persson P."/>
            <person name="Tunlid A."/>
        </authorList>
    </citation>
    <scope>NUCLEOTIDE SEQUENCE [LARGE SCALE GENOMIC DNA]</scope>
    <source>
        <strain evidence="3 4">CBS 291.85</strain>
    </source>
</reference>
<evidence type="ECO:0000313" key="3">
    <source>
        <dbReference type="EMBL" id="KAF5375177.1"/>
    </source>
</evidence>
<dbReference type="OrthoDB" id="10601735at2759"/>
<dbReference type="Proteomes" id="UP000559256">
    <property type="component" value="Unassembled WGS sequence"/>
</dbReference>
<keyword evidence="2" id="KW-0732">Signal</keyword>
<organism evidence="3 4">
    <name type="scientific">Tetrapyrgos nigripes</name>
    <dbReference type="NCBI Taxonomy" id="182062"/>
    <lineage>
        <taxon>Eukaryota</taxon>
        <taxon>Fungi</taxon>
        <taxon>Dikarya</taxon>
        <taxon>Basidiomycota</taxon>
        <taxon>Agaricomycotina</taxon>
        <taxon>Agaricomycetes</taxon>
        <taxon>Agaricomycetidae</taxon>
        <taxon>Agaricales</taxon>
        <taxon>Marasmiineae</taxon>
        <taxon>Marasmiaceae</taxon>
        <taxon>Tetrapyrgos</taxon>
    </lineage>
</organism>
<proteinExistence type="predicted"/>
<evidence type="ECO:0000256" key="2">
    <source>
        <dbReference type="SAM" id="SignalP"/>
    </source>
</evidence>
<dbReference type="EMBL" id="JAACJM010000001">
    <property type="protein sequence ID" value="KAF5375177.1"/>
    <property type="molecule type" value="Genomic_DNA"/>
</dbReference>
<protein>
    <submittedName>
        <fullName evidence="3">Uncharacterized protein</fullName>
    </submittedName>
</protein>
<name>A0A8H5H1T5_9AGAR</name>
<feature type="chain" id="PRO_5034270493" evidence="2">
    <location>
        <begin position="24"/>
        <end position="121"/>
    </location>
</feature>
<feature type="region of interest" description="Disordered" evidence="1">
    <location>
        <begin position="101"/>
        <end position="121"/>
    </location>
</feature>
<evidence type="ECO:0000256" key="1">
    <source>
        <dbReference type="SAM" id="MobiDB-lite"/>
    </source>
</evidence>
<feature type="signal peptide" evidence="2">
    <location>
        <begin position="1"/>
        <end position="23"/>
    </location>
</feature>
<comment type="caution">
    <text evidence="3">The sequence shown here is derived from an EMBL/GenBank/DDBJ whole genome shotgun (WGS) entry which is preliminary data.</text>
</comment>
<feature type="compositionally biased region" description="Low complexity" evidence="1">
    <location>
        <begin position="107"/>
        <end position="121"/>
    </location>
</feature>
<keyword evidence="4" id="KW-1185">Reference proteome</keyword>